<keyword evidence="1" id="KW-0547">Nucleotide-binding</keyword>
<dbReference type="SUPFAM" id="SSF52172">
    <property type="entry name" value="CheY-like"/>
    <property type="match status" value="1"/>
</dbReference>
<dbReference type="InterPro" id="IPR011006">
    <property type="entry name" value="CheY-like_superfamily"/>
</dbReference>
<feature type="transmembrane region" description="Helical" evidence="5">
    <location>
        <begin position="422"/>
        <end position="447"/>
    </location>
</feature>
<evidence type="ECO:0000256" key="3">
    <source>
        <dbReference type="PROSITE-ProRule" id="PRU00169"/>
    </source>
</evidence>
<evidence type="ECO:0000256" key="5">
    <source>
        <dbReference type="SAM" id="Phobius"/>
    </source>
</evidence>
<dbReference type="EMBL" id="VJXR01000077">
    <property type="protein sequence ID" value="TRW43532.1"/>
    <property type="molecule type" value="Genomic_DNA"/>
</dbReference>
<dbReference type="Proteomes" id="UP000318693">
    <property type="component" value="Unassembled WGS sequence"/>
</dbReference>
<dbReference type="InterPro" id="IPR001789">
    <property type="entry name" value="Sig_transdc_resp-reg_receiver"/>
</dbReference>
<sequence length="519" mass="55111">MTFNVLVVSDDARTIEQVRATLAEAESVLAQAVVGSAAQLRHELAMSSPDVVLVDERLEGGLGFETAREVGLDHPLIATLVLVQQATPEALATAMDVGARSILAMPPSLEQFVTRIESAATWSRSVRRQIDDSSGNQGAAGEVIALVGAKGGVGTSLLALLLAKELAAEHTVCLVDLDVRGGDLASYAGVSVRRSVVDLVEVADELTGRALGEVTYALPHRISLIPAPNEGEHGEEMSEGATRQIVQALRYQYERVVIDCGSRLDDVTAMGLESANEILVVTTPDVPALRGARRLSEALDRLEVRGSAPLRLLLNMTDRSAEIQPAMAPKLSGIPVAASIPRAGQPLEAAMNTATALDARLPELAKPMQTVKASLGPPPPPPAEQASQRETRVRRRREPARRVPRLRQPAGESGQIAVETPVVLALATLVLLVCIQLIVWGVTHIYAGNAAQEAARAFGRGMPAEDVYTEVMDRVPSAWRPGGTVSDPTAGTVTVTLRTPSPLTLPETRATAEILWEGR</sequence>
<evidence type="ECO:0000313" key="7">
    <source>
        <dbReference type="EMBL" id="TRW43532.1"/>
    </source>
</evidence>
<evidence type="ECO:0000256" key="1">
    <source>
        <dbReference type="ARBA" id="ARBA00022741"/>
    </source>
</evidence>
<dbReference type="PANTHER" id="PTHR43384:SF6">
    <property type="entry name" value="SEPTUM SITE-DETERMINING PROTEIN MIND HOMOLOG, CHLOROPLASTIC"/>
    <property type="match status" value="1"/>
</dbReference>
<feature type="region of interest" description="Disordered" evidence="4">
    <location>
        <begin position="371"/>
        <end position="412"/>
    </location>
</feature>
<name>A0A552WL89_9MICO</name>
<evidence type="ECO:0000259" key="6">
    <source>
        <dbReference type="PROSITE" id="PS50110"/>
    </source>
</evidence>
<keyword evidence="2" id="KW-0067">ATP-binding</keyword>
<evidence type="ECO:0000256" key="4">
    <source>
        <dbReference type="SAM" id="MobiDB-lite"/>
    </source>
</evidence>
<keyword evidence="5" id="KW-0812">Transmembrane</keyword>
<dbReference type="GO" id="GO:0016887">
    <property type="term" value="F:ATP hydrolysis activity"/>
    <property type="evidence" value="ECO:0007669"/>
    <property type="project" value="TreeGrafter"/>
</dbReference>
<keyword evidence="5" id="KW-1133">Transmembrane helix</keyword>
<gene>
    <name evidence="7" type="ORF">FJ693_17275</name>
</gene>
<dbReference type="Gene3D" id="3.40.50.300">
    <property type="entry name" value="P-loop containing nucleotide triphosphate hydrolases"/>
    <property type="match status" value="1"/>
</dbReference>
<dbReference type="GO" id="GO:0005524">
    <property type="term" value="F:ATP binding"/>
    <property type="evidence" value="ECO:0007669"/>
    <property type="project" value="UniProtKB-KW"/>
</dbReference>
<evidence type="ECO:0000256" key="2">
    <source>
        <dbReference type="ARBA" id="ARBA00022840"/>
    </source>
</evidence>
<organism evidence="7 8">
    <name type="scientific">Georgenia yuyongxinii</name>
    <dbReference type="NCBI Taxonomy" id="2589797"/>
    <lineage>
        <taxon>Bacteria</taxon>
        <taxon>Bacillati</taxon>
        <taxon>Actinomycetota</taxon>
        <taxon>Actinomycetes</taxon>
        <taxon>Micrococcales</taxon>
        <taxon>Bogoriellaceae</taxon>
        <taxon>Georgenia</taxon>
    </lineage>
</organism>
<dbReference type="GO" id="GO:0051782">
    <property type="term" value="P:negative regulation of cell division"/>
    <property type="evidence" value="ECO:0007669"/>
    <property type="project" value="TreeGrafter"/>
</dbReference>
<feature type="modified residue" description="4-aspartylphosphate" evidence="3">
    <location>
        <position position="55"/>
    </location>
</feature>
<keyword evidence="8" id="KW-1185">Reference proteome</keyword>
<dbReference type="AlphaFoldDB" id="A0A552WL89"/>
<dbReference type="SMART" id="SM00448">
    <property type="entry name" value="REC"/>
    <property type="match status" value="1"/>
</dbReference>
<dbReference type="SUPFAM" id="SSF52540">
    <property type="entry name" value="P-loop containing nucleoside triphosphate hydrolases"/>
    <property type="match status" value="1"/>
</dbReference>
<dbReference type="Gene3D" id="3.40.50.2300">
    <property type="match status" value="1"/>
</dbReference>
<protein>
    <submittedName>
        <fullName evidence="7">AAA family ATPase</fullName>
    </submittedName>
</protein>
<dbReference type="InterPro" id="IPR025669">
    <property type="entry name" value="AAA_dom"/>
</dbReference>
<dbReference type="InterPro" id="IPR027417">
    <property type="entry name" value="P-loop_NTPase"/>
</dbReference>
<dbReference type="GO" id="GO:0000160">
    <property type="term" value="P:phosphorelay signal transduction system"/>
    <property type="evidence" value="ECO:0007669"/>
    <property type="project" value="InterPro"/>
</dbReference>
<dbReference type="GO" id="GO:0009898">
    <property type="term" value="C:cytoplasmic side of plasma membrane"/>
    <property type="evidence" value="ECO:0007669"/>
    <property type="project" value="TreeGrafter"/>
</dbReference>
<dbReference type="GO" id="GO:0005829">
    <property type="term" value="C:cytosol"/>
    <property type="evidence" value="ECO:0007669"/>
    <property type="project" value="TreeGrafter"/>
</dbReference>
<evidence type="ECO:0000313" key="8">
    <source>
        <dbReference type="Proteomes" id="UP000318693"/>
    </source>
</evidence>
<accession>A0A552WL89</accession>
<dbReference type="PANTHER" id="PTHR43384">
    <property type="entry name" value="SEPTUM SITE-DETERMINING PROTEIN MIND HOMOLOG, CHLOROPLASTIC-RELATED"/>
    <property type="match status" value="1"/>
</dbReference>
<feature type="compositionally biased region" description="Basic residues" evidence="4">
    <location>
        <begin position="392"/>
        <end position="405"/>
    </location>
</feature>
<feature type="domain" description="Response regulatory" evidence="6">
    <location>
        <begin position="4"/>
        <end position="120"/>
    </location>
</feature>
<dbReference type="InterPro" id="IPR050625">
    <property type="entry name" value="ParA/MinD_ATPase"/>
</dbReference>
<proteinExistence type="predicted"/>
<keyword evidence="5" id="KW-0472">Membrane</keyword>
<keyword evidence="3" id="KW-0597">Phosphoprotein</keyword>
<dbReference type="Pfam" id="PF00072">
    <property type="entry name" value="Response_reg"/>
    <property type="match status" value="1"/>
</dbReference>
<dbReference type="PROSITE" id="PS50110">
    <property type="entry name" value="RESPONSE_REGULATORY"/>
    <property type="match status" value="1"/>
</dbReference>
<comment type="caution">
    <text evidence="7">The sequence shown here is derived from an EMBL/GenBank/DDBJ whole genome shotgun (WGS) entry which is preliminary data.</text>
</comment>
<dbReference type="RefSeq" id="WP_143419706.1">
    <property type="nucleotide sequence ID" value="NZ_VJXR01000077.1"/>
</dbReference>
<reference evidence="7 8" key="1">
    <citation type="submission" date="2019-07" db="EMBL/GenBank/DDBJ databases">
        <title>Georgenia wutianyii sp. nov. and Georgenia *** sp. nov. isolated from plateau pika (Ochotona curzoniae) in the Qinghai-Tibet plateau of China.</title>
        <authorList>
            <person name="Tian Z."/>
        </authorList>
    </citation>
    <scope>NUCLEOTIDE SEQUENCE [LARGE SCALE GENOMIC DNA]</scope>
    <source>
        <strain evidence="7 8">Z446</strain>
    </source>
</reference>
<dbReference type="Pfam" id="PF13614">
    <property type="entry name" value="AAA_31"/>
    <property type="match status" value="1"/>
</dbReference>